<dbReference type="AlphaFoldDB" id="A0A1I6M306"/>
<dbReference type="RefSeq" id="WP_089818394.1">
    <property type="nucleotide sequence ID" value="NZ_FOZK01000004.1"/>
</dbReference>
<dbReference type="OrthoDB" id="237861at2157"/>
<keyword evidence="2" id="KW-1185">Reference proteome</keyword>
<proteinExistence type="predicted"/>
<dbReference type="STRING" id="767519.SAMN05216559_3659"/>
<evidence type="ECO:0000313" key="2">
    <source>
        <dbReference type="Proteomes" id="UP000199062"/>
    </source>
</evidence>
<accession>A0A1I6M306</accession>
<protein>
    <recommendedName>
        <fullName evidence="3">Transcriptional regulator</fullName>
    </recommendedName>
</protein>
<dbReference type="EMBL" id="FOZK01000004">
    <property type="protein sequence ID" value="SFS10095.1"/>
    <property type="molecule type" value="Genomic_DNA"/>
</dbReference>
<dbReference type="Proteomes" id="UP000199062">
    <property type="component" value="Unassembled WGS sequence"/>
</dbReference>
<organism evidence="1 2">
    <name type="scientific">Halomicrobium zhouii</name>
    <dbReference type="NCBI Taxonomy" id="767519"/>
    <lineage>
        <taxon>Archaea</taxon>
        <taxon>Methanobacteriati</taxon>
        <taxon>Methanobacteriota</taxon>
        <taxon>Stenosarchaea group</taxon>
        <taxon>Halobacteria</taxon>
        <taxon>Halobacteriales</taxon>
        <taxon>Haloarculaceae</taxon>
        <taxon>Halomicrobium</taxon>
    </lineage>
</organism>
<reference evidence="1 2" key="1">
    <citation type="submission" date="2016-10" db="EMBL/GenBank/DDBJ databases">
        <authorList>
            <person name="de Groot N.N."/>
        </authorList>
    </citation>
    <scope>NUCLEOTIDE SEQUENCE [LARGE SCALE GENOMIC DNA]</scope>
    <source>
        <strain evidence="1 2">CGMCC 1.10457</strain>
    </source>
</reference>
<gene>
    <name evidence="1" type="ORF">SAMN05216559_3659</name>
</gene>
<evidence type="ECO:0000313" key="1">
    <source>
        <dbReference type="EMBL" id="SFS10095.1"/>
    </source>
</evidence>
<evidence type="ECO:0008006" key="3">
    <source>
        <dbReference type="Google" id="ProtNLM"/>
    </source>
</evidence>
<sequence length="121" mass="13170">MTDQSAIRSTSVLERIVLDEFATLADSGRTPVQAPTLVGQCRGRLETFDDVVGSRCSEADVVRCCRSLADRGLLTTVELSEKSAVGMGRPAYELAFDPAVLREVVEEDERLQARELDALAP</sequence>
<name>A0A1I6M306_9EURY</name>